<proteinExistence type="inferred from homology"/>
<protein>
    <submittedName>
        <fullName evidence="7">Amidohydrolase family protein</fullName>
    </submittedName>
</protein>
<dbReference type="SUPFAM" id="SSF51338">
    <property type="entry name" value="Composite domain of metallo-dependent hydrolases"/>
    <property type="match status" value="1"/>
</dbReference>
<evidence type="ECO:0000256" key="3">
    <source>
        <dbReference type="ARBA" id="ARBA00022801"/>
    </source>
</evidence>
<sequence>MTEPMILRGTVVTRDGLIADGVVSVSGEFIDWVGPTAAFPGGGADGAGANPAVPPPSDSVLVPGMVDVHCHGGGGYGFPDSPADGARYAARHHLRRGTTTLLASLVSASPERLLERIAMLSPLVDDGTVAGLHLEGPFLATECCGAQDPRFIIDGDPELLARLLAAGGGRIRSMTVAPETPHFAELAMALTAAGAVVSVGHTAGDFDTVTAGIAGAGGPVSITHLFNGMKPMHHRDPGAVAASLAAASRGAAVAELIGDGVHLAAGTVALVLAAAGADHTAFVSDAMQAAGMPDGQYRLGPLDVTVGGGVARLTTEDGSPGAIAGGTSSVLDVFARAVRLSGASLVEAARAGATTPARLLGLTDRGALAAGLRADVLELDPDLTLRQVIRGGTPVE</sequence>
<dbReference type="Gene3D" id="2.30.40.10">
    <property type="entry name" value="Urease, subunit C, domain 1"/>
    <property type="match status" value="1"/>
</dbReference>
<dbReference type="Gene3D" id="3.20.20.140">
    <property type="entry name" value="Metal-dependent hydrolases"/>
    <property type="match status" value="1"/>
</dbReference>
<keyword evidence="8" id="KW-1185">Reference proteome</keyword>
<name>A0ABP8J1F7_9ACTN</name>
<comment type="similarity">
    <text evidence="1 5">Belongs to the metallo-dependent hydrolases superfamily. NagA family.</text>
</comment>
<accession>A0ABP8J1F7</accession>
<feature type="domain" description="Amidohydrolase-related" evidence="6">
    <location>
        <begin position="60"/>
        <end position="392"/>
    </location>
</feature>
<gene>
    <name evidence="7" type="ORF">GCM10023147_02180</name>
</gene>
<dbReference type="SUPFAM" id="SSF51556">
    <property type="entry name" value="Metallo-dependent hydrolases"/>
    <property type="match status" value="1"/>
</dbReference>
<keyword evidence="4 5" id="KW-0119">Carbohydrate metabolism</keyword>
<evidence type="ECO:0000313" key="7">
    <source>
        <dbReference type="EMBL" id="GAA4383251.1"/>
    </source>
</evidence>
<dbReference type="PANTHER" id="PTHR11113">
    <property type="entry name" value="N-ACETYLGLUCOSAMINE-6-PHOSPHATE DEACETYLASE"/>
    <property type="match status" value="1"/>
</dbReference>
<dbReference type="InterPro" id="IPR003764">
    <property type="entry name" value="GlcNAc_6-P_deAcase"/>
</dbReference>
<dbReference type="PIRSF" id="PIRSF038994">
    <property type="entry name" value="NagA"/>
    <property type="match status" value="1"/>
</dbReference>
<evidence type="ECO:0000256" key="2">
    <source>
        <dbReference type="ARBA" id="ARBA00022723"/>
    </source>
</evidence>
<dbReference type="Proteomes" id="UP001500635">
    <property type="component" value="Unassembled WGS sequence"/>
</dbReference>
<keyword evidence="2" id="KW-0479">Metal-binding</keyword>
<dbReference type="InterPro" id="IPR006680">
    <property type="entry name" value="Amidohydro-rel"/>
</dbReference>
<dbReference type="PANTHER" id="PTHR11113:SF14">
    <property type="entry name" value="N-ACETYLGLUCOSAMINE-6-PHOSPHATE DEACETYLASE"/>
    <property type="match status" value="1"/>
</dbReference>
<dbReference type="EMBL" id="BAABFR010000002">
    <property type="protein sequence ID" value="GAA4383251.1"/>
    <property type="molecule type" value="Genomic_DNA"/>
</dbReference>
<evidence type="ECO:0000256" key="1">
    <source>
        <dbReference type="ARBA" id="ARBA00010716"/>
    </source>
</evidence>
<evidence type="ECO:0000256" key="5">
    <source>
        <dbReference type="PIRNR" id="PIRNR038994"/>
    </source>
</evidence>
<keyword evidence="3 5" id="KW-0378">Hydrolase</keyword>
<reference evidence="8" key="1">
    <citation type="journal article" date="2019" name="Int. J. Syst. Evol. Microbiol.">
        <title>The Global Catalogue of Microorganisms (GCM) 10K type strain sequencing project: providing services to taxonomists for standard genome sequencing and annotation.</title>
        <authorList>
            <consortium name="The Broad Institute Genomics Platform"/>
            <consortium name="The Broad Institute Genome Sequencing Center for Infectious Disease"/>
            <person name="Wu L."/>
            <person name="Ma J."/>
        </authorList>
    </citation>
    <scope>NUCLEOTIDE SEQUENCE [LARGE SCALE GENOMIC DNA]</scope>
    <source>
        <strain evidence="8">JCM 17688</strain>
    </source>
</reference>
<evidence type="ECO:0000259" key="6">
    <source>
        <dbReference type="Pfam" id="PF01979"/>
    </source>
</evidence>
<dbReference type="InterPro" id="IPR011059">
    <property type="entry name" value="Metal-dep_hydrolase_composite"/>
</dbReference>
<comment type="caution">
    <text evidence="7">The sequence shown here is derived from an EMBL/GenBank/DDBJ whole genome shotgun (WGS) entry which is preliminary data.</text>
</comment>
<organism evidence="7 8">
    <name type="scientific">Tsukamurella soli</name>
    <dbReference type="NCBI Taxonomy" id="644556"/>
    <lineage>
        <taxon>Bacteria</taxon>
        <taxon>Bacillati</taxon>
        <taxon>Actinomycetota</taxon>
        <taxon>Actinomycetes</taxon>
        <taxon>Mycobacteriales</taxon>
        <taxon>Tsukamurellaceae</taxon>
        <taxon>Tsukamurella</taxon>
    </lineage>
</organism>
<evidence type="ECO:0000256" key="4">
    <source>
        <dbReference type="ARBA" id="ARBA00023277"/>
    </source>
</evidence>
<evidence type="ECO:0000313" key="8">
    <source>
        <dbReference type="Proteomes" id="UP001500635"/>
    </source>
</evidence>
<dbReference type="InterPro" id="IPR032466">
    <property type="entry name" value="Metal_Hydrolase"/>
</dbReference>
<dbReference type="Pfam" id="PF01979">
    <property type="entry name" value="Amidohydro_1"/>
    <property type="match status" value="1"/>
</dbReference>